<keyword evidence="4" id="KW-0732">Signal</keyword>
<dbReference type="eggNOG" id="COG0457">
    <property type="taxonomic scope" value="Bacteria"/>
</dbReference>
<dbReference type="HOGENOM" id="CLU_412143_0_0_12"/>
<dbReference type="EMBL" id="CP002696">
    <property type="protein sequence ID" value="AEE16422.1"/>
    <property type="molecule type" value="Genomic_DNA"/>
</dbReference>
<dbReference type="PANTHER" id="PTHR45586:SF1">
    <property type="entry name" value="LIPOPOLYSACCHARIDE ASSEMBLY PROTEIN B"/>
    <property type="match status" value="1"/>
</dbReference>
<dbReference type="Gene3D" id="1.25.40.10">
    <property type="entry name" value="Tetratricopeptide repeat domain"/>
    <property type="match status" value="2"/>
</dbReference>
<dbReference type="PROSITE" id="PS50005">
    <property type="entry name" value="TPR"/>
    <property type="match status" value="1"/>
</dbReference>
<dbReference type="Pfam" id="PF14559">
    <property type="entry name" value="TPR_19"/>
    <property type="match status" value="1"/>
</dbReference>
<evidence type="ECO:0000313" key="5">
    <source>
        <dbReference type="EMBL" id="AEE16422.1"/>
    </source>
</evidence>
<evidence type="ECO:0000256" key="2">
    <source>
        <dbReference type="ARBA" id="ARBA00022803"/>
    </source>
</evidence>
<dbReference type="KEGG" id="tbe:Trebr_0986"/>
<gene>
    <name evidence="5" type="ordered locus">Trebr_0986</name>
</gene>
<keyword evidence="1" id="KW-0677">Repeat</keyword>
<dbReference type="Pfam" id="PF13432">
    <property type="entry name" value="TPR_16"/>
    <property type="match status" value="2"/>
</dbReference>
<feature type="signal peptide" evidence="4">
    <location>
        <begin position="1"/>
        <end position="33"/>
    </location>
</feature>
<dbReference type="InterPro" id="IPR038165">
    <property type="entry name" value="FlgT_C_sf"/>
</dbReference>
<dbReference type="InterPro" id="IPR019734">
    <property type="entry name" value="TPR_rpt"/>
</dbReference>
<dbReference type="InterPro" id="IPR011990">
    <property type="entry name" value="TPR-like_helical_dom_sf"/>
</dbReference>
<name>F4LJU2_TREBD</name>
<evidence type="ECO:0000256" key="1">
    <source>
        <dbReference type="ARBA" id="ARBA00022737"/>
    </source>
</evidence>
<sequence>MSKKSAAGYATGIRIRLAVCCLAACLVSVPVSAAAPARTSKYYFDQGQKLQSAQDWYGAVESYYEAVRLNPAYGAAWFSLAECNYEMGEYSLALTYLESAGTYSGKTAQILNLTGFCYLGLQAYGDAERTFKQVLASYPNDIDARFGLAQLDILEGRLSGAEQLYLDALKRQTSNRRALLSLSLVSAEMGKTADAERYIEQALRHHGDDAEVHYVAAWLAFRKGDAASAERQVRAAVNLAPALDKGYELLASVLFELRRYEEVIDVCDYRIGRDRNAATAWYLKGLSLQKLERTQDAYDVFAAGLAAVPQDEIMRAALELIVTDTFAVEDGRRRQWSAFHAAKAGEYEASYQAAQAEYEYRAALRLDPLNLDARAAYGALLEKNGRTELYLEQLCFISAQQTVSVSVSDTIEAYDSLLSSTLGTRWNVDPFYLDKTRWHIGVYVLNSASRTLHPEADGVTVRSLAELFNGNQAIAATAYTQPVSYAEAFRRSRSAAHDYFVLVEFEQSDRELLLTAKLYSAATGTQADVFRIYRTGNDRYAGMLRRLYASIRSVLPVRGTVIARRGENVLLDLGSADGIEKGARLTVVKSGKISVPDQGAGITYADKDVLGTATVTEVGEEISQARYERGGFFDRLNIGDEAVPVPSQPADAGASVGAPQTASAVPQTAAASQASAAQSPAAVKSIIDEITGIEYPVLSGMLDSLR</sequence>
<dbReference type="STRING" id="906968.Trebr_0986"/>
<keyword evidence="2 3" id="KW-0802">TPR repeat</keyword>
<dbReference type="SMART" id="SM00028">
    <property type="entry name" value="TPR"/>
    <property type="match status" value="7"/>
</dbReference>
<keyword evidence="6" id="KW-1185">Reference proteome</keyword>
<feature type="repeat" description="TPR" evidence="3">
    <location>
        <begin position="40"/>
        <end position="73"/>
    </location>
</feature>
<dbReference type="OrthoDB" id="363271at2"/>
<evidence type="ECO:0000256" key="4">
    <source>
        <dbReference type="SAM" id="SignalP"/>
    </source>
</evidence>
<dbReference type="InterPro" id="IPR051012">
    <property type="entry name" value="CellSynth/LPSAsmb/PSIAsmb"/>
</dbReference>
<protein>
    <submittedName>
        <fullName evidence="5">Tetratricopeptide TPR_1 repeat-containing protein</fullName>
    </submittedName>
</protein>
<evidence type="ECO:0000313" key="6">
    <source>
        <dbReference type="Proteomes" id="UP000006546"/>
    </source>
</evidence>
<organism evidence="5 6">
    <name type="scientific">Treponema brennaborense (strain DSM 12168 / CIP 105900 / DD5/3)</name>
    <dbReference type="NCBI Taxonomy" id="906968"/>
    <lineage>
        <taxon>Bacteria</taxon>
        <taxon>Pseudomonadati</taxon>
        <taxon>Spirochaetota</taxon>
        <taxon>Spirochaetia</taxon>
        <taxon>Spirochaetales</taxon>
        <taxon>Treponemataceae</taxon>
        <taxon>Treponema</taxon>
    </lineage>
</organism>
<dbReference type="PANTHER" id="PTHR45586">
    <property type="entry name" value="TPR REPEAT-CONTAINING PROTEIN PA4667"/>
    <property type="match status" value="1"/>
</dbReference>
<dbReference type="Proteomes" id="UP000006546">
    <property type="component" value="Chromosome"/>
</dbReference>
<dbReference type="RefSeq" id="WP_013758141.1">
    <property type="nucleotide sequence ID" value="NC_015500.1"/>
</dbReference>
<proteinExistence type="predicted"/>
<reference evidence="6" key="1">
    <citation type="submission" date="2011-04" db="EMBL/GenBank/DDBJ databases">
        <title>The complete genome of Treponema brennaborense DSM 12168.</title>
        <authorList>
            <person name="Lucas S."/>
            <person name="Han J."/>
            <person name="Lapidus A."/>
            <person name="Bruce D."/>
            <person name="Goodwin L."/>
            <person name="Pitluck S."/>
            <person name="Peters L."/>
            <person name="Kyrpides N."/>
            <person name="Mavromatis K."/>
            <person name="Ivanova N."/>
            <person name="Mikhailova N."/>
            <person name="Pagani I."/>
            <person name="Teshima H."/>
            <person name="Detter J.C."/>
            <person name="Tapia R."/>
            <person name="Han C."/>
            <person name="Land M."/>
            <person name="Hauser L."/>
            <person name="Markowitz V."/>
            <person name="Cheng J.-F."/>
            <person name="Hugenholtz P."/>
            <person name="Woyke T."/>
            <person name="Wu D."/>
            <person name="Gronow S."/>
            <person name="Wellnitz S."/>
            <person name="Brambilla E."/>
            <person name="Klenk H.-P."/>
            <person name="Eisen J.A."/>
        </authorList>
    </citation>
    <scope>NUCLEOTIDE SEQUENCE [LARGE SCALE GENOMIC DNA]</scope>
    <source>
        <strain evidence="6">DSM 12168 / CIP 105900 / DD5/3</strain>
    </source>
</reference>
<accession>F4LJU2</accession>
<dbReference type="SUPFAM" id="SSF48452">
    <property type="entry name" value="TPR-like"/>
    <property type="match status" value="2"/>
</dbReference>
<evidence type="ECO:0000256" key="3">
    <source>
        <dbReference type="PROSITE-ProRule" id="PRU00339"/>
    </source>
</evidence>
<feature type="chain" id="PRO_5003310868" evidence="4">
    <location>
        <begin position="34"/>
        <end position="706"/>
    </location>
</feature>
<dbReference type="Gene3D" id="2.40.10.410">
    <property type="entry name" value="FlgT, C-terminal domain"/>
    <property type="match status" value="1"/>
</dbReference>
<dbReference type="AlphaFoldDB" id="F4LJU2"/>